<protein>
    <submittedName>
        <fullName evidence="1">Uncharacterized protein</fullName>
    </submittedName>
</protein>
<name>A0A9P7MIC9_9HYPO</name>
<sequence>MNVWKRQLSASNDVLMDVPKGFVVYLDEKVGTAVTGLANLLQAFARVEELSDLYLRSATS</sequence>
<dbReference type="AlphaFoldDB" id="A0A9P7MIC9"/>
<evidence type="ECO:0000313" key="1">
    <source>
        <dbReference type="EMBL" id="KAG5947585.1"/>
    </source>
</evidence>
<gene>
    <name evidence="1" type="ORF">E4U60_002933</name>
</gene>
<organism evidence="1 2">
    <name type="scientific">Claviceps pazoutovae</name>
    <dbReference type="NCBI Taxonomy" id="1649127"/>
    <lineage>
        <taxon>Eukaryota</taxon>
        <taxon>Fungi</taxon>
        <taxon>Dikarya</taxon>
        <taxon>Ascomycota</taxon>
        <taxon>Pezizomycotina</taxon>
        <taxon>Sordariomycetes</taxon>
        <taxon>Hypocreomycetidae</taxon>
        <taxon>Hypocreales</taxon>
        <taxon>Clavicipitaceae</taxon>
        <taxon>Claviceps</taxon>
    </lineage>
</organism>
<accession>A0A9P7MIC9</accession>
<proteinExistence type="predicted"/>
<dbReference type="Proteomes" id="UP000706124">
    <property type="component" value="Unassembled WGS sequence"/>
</dbReference>
<keyword evidence="2" id="KW-1185">Reference proteome</keyword>
<comment type="caution">
    <text evidence="1">The sequence shown here is derived from an EMBL/GenBank/DDBJ whole genome shotgun (WGS) entry which is preliminary data.</text>
</comment>
<reference evidence="1 2" key="1">
    <citation type="journal article" date="2020" name="bioRxiv">
        <title>Whole genome comparisons of ergot fungi reveals the divergence and evolution of species within the genus Claviceps are the result of varying mechanisms driving genome evolution and host range expansion.</title>
        <authorList>
            <person name="Wyka S.A."/>
            <person name="Mondo S.J."/>
            <person name="Liu M."/>
            <person name="Dettman J."/>
            <person name="Nalam V."/>
            <person name="Broders K.D."/>
        </authorList>
    </citation>
    <scope>NUCLEOTIDE SEQUENCE [LARGE SCALE GENOMIC DNA]</scope>
    <source>
        <strain evidence="1 2">CCC 1485</strain>
    </source>
</reference>
<dbReference type="EMBL" id="SRPO01000024">
    <property type="protein sequence ID" value="KAG5947585.1"/>
    <property type="molecule type" value="Genomic_DNA"/>
</dbReference>
<evidence type="ECO:0000313" key="2">
    <source>
        <dbReference type="Proteomes" id="UP000706124"/>
    </source>
</evidence>